<keyword evidence="6" id="KW-0378">Hydrolase</keyword>
<dbReference type="InterPro" id="IPR001584">
    <property type="entry name" value="Integrase_cat-core"/>
</dbReference>
<dbReference type="InterPro" id="IPR001995">
    <property type="entry name" value="Peptidase_A2_cat"/>
</dbReference>
<dbReference type="Gene3D" id="3.10.20.370">
    <property type="match status" value="1"/>
</dbReference>
<keyword evidence="8" id="KW-0175">Coiled coil</keyword>
<evidence type="ECO:0000313" key="14">
    <source>
        <dbReference type="Proteomes" id="UP001235939"/>
    </source>
</evidence>
<dbReference type="PROSITE" id="PS50878">
    <property type="entry name" value="RT_POL"/>
    <property type="match status" value="2"/>
</dbReference>
<dbReference type="Pfam" id="PF00078">
    <property type="entry name" value="RVT_1"/>
    <property type="match status" value="2"/>
</dbReference>
<feature type="domain" description="Reverse transcriptase" evidence="11">
    <location>
        <begin position="490"/>
        <end position="667"/>
    </location>
</feature>
<evidence type="ECO:0000256" key="7">
    <source>
        <dbReference type="ARBA" id="ARBA00022918"/>
    </source>
</evidence>
<dbReference type="PANTHER" id="PTHR37984:SF8">
    <property type="entry name" value="CCHC-TYPE DOMAIN-CONTAINING PROTEIN"/>
    <property type="match status" value="1"/>
</dbReference>
<protein>
    <recommendedName>
        <fullName evidence="1">RNA-directed DNA polymerase</fullName>
        <ecNumber evidence="1">2.7.7.49</ecNumber>
    </recommendedName>
</protein>
<name>A0ABY6L9J0_9ARAC</name>
<dbReference type="InterPro" id="IPR041373">
    <property type="entry name" value="RT_RNaseH"/>
</dbReference>
<dbReference type="Pfam" id="PF00665">
    <property type="entry name" value="rve"/>
    <property type="match status" value="2"/>
</dbReference>
<dbReference type="InterPro" id="IPR000477">
    <property type="entry name" value="RT_dom"/>
</dbReference>
<evidence type="ECO:0000256" key="4">
    <source>
        <dbReference type="ARBA" id="ARBA00022722"/>
    </source>
</evidence>
<accession>A0ABY6L9J0</accession>
<evidence type="ECO:0000256" key="1">
    <source>
        <dbReference type="ARBA" id="ARBA00012493"/>
    </source>
</evidence>
<feature type="compositionally biased region" description="Basic and acidic residues" evidence="9">
    <location>
        <begin position="2416"/>
        <end position="2442"/>
    </location>
</feature>
<dbReference type="CDD" id="cd09274">
    <property type="entry name" value="RNase_HI_RT_Ty3"/>
    <property type="match status" value="2"/>
</dbReference>
<evidence type="ECO:0000256" key="5">
    <source>
        <dbReference type="ARBA" id="ARBA00022759"/>
    </source>
</evidence>
<feature type="non-terminal residue" evidence="13">
    <location>
        <position position="2456"/>
    </location>
</feature>
<dbReference type="Gene3D" id="2.40.70.10">
    <property type="entry name" value="Acid Proteases"/>
    <property type="match status" value="2"/>
</dbReference>
<dbReference type="PROSITE" id="PS50994">
    <property type="entry name" value="INTEGRASE"/>
    <property type="match status" value="3"/>
</dbReference>
<gene>
    <name evidence="13" type="ORF">LAZ67_14003417</name>
</gene>
<dbReference type="SMART" id="SM00343">
    <property type="entry name" value="ZnF_C2HC"/>
    <property type="match status" value="2"/>
</dbReference>
<sequence>MYHDDPLSGGHSGFWRTYYKMKQRFVWPGMKNDIRKYVSSCPICQRVKFKYKSRPSKMSLPHQSRVLFHTVHVDFAEAPSNIKDKNSTFLLIIDEATRVVQAKAMKQHGRALIKYFNEHEDLISVRTIVSDQGRSFVYGEFPRWATSKDIQLITTSPYHSAGNGLAERAIRDIKTFLSCYPHFKGGWKNALEAAVRYHNRSYNSYLGCSPLFKLTKTSPVLPADKELNLHCPLYETEKSQIEKNLYRQRTKFYFNSRKKALPPEMRIDDYILVSVQLERVGKLQPADRVATSSSAGIQDCRNLRLFVTDKNTGLRFLVDSGADISIIPPKDKNRMPSSDYKLYAANGTEIVTYGTKVRNLDIGLRRQFQWPFVIANTNRAIIRADFLNNFGLVIDIKNKRLIDGITNLSIRGVIQSISHMGNISTLNSSSKVSAILTKYPNLCRPPSDFVEAKHSVKHYIPTRGPPIHSKARRLDSQRLTLAKAEFQYMLNNGIIRPSNSPWASPQHLVSKKDESLRPCGDYRRLNAVTLADRYPIPRLDDFHHILKGTRVYSKIDLCKAFYQIPIAEEDKPKTAIITPFGLFEFNVMSFGLRNATATFQRFMHEVLRNLDFAFVYLDDILVASKTEEEHYSHLETLFSRLNSYGLRINLSKSKFLVQEIDFLGYLITSHGVKPLPTKVKAILEYKKPKTVHELRIFLDASDRAVGSVLQQLDNNNWKPIAFFSKKLNPAQCNYSTYDRELLAIYLSIKFFKHLLEAREFTILIDHKPLIYAFKQKNEKASPRQLRHLQYISQFSTDIKYIKGTDNIVADALSRVDAITTIDYEEIAKEQTGDSELQNLISKNTSLKFKQCPLQSGKLLWCDVSTNNIRPFIPIKFRMMVFRNFHELSHPGMKATTKQLTSRFIWPNMNKDIRKWAQACVNCQKCKVSIHTKSEIGKYQEVDERFSVVHIDLIGPLPPSNGNIYCLTCIDRYTSWMEVVPLPDMKSETVARAFYENWIVRFGAPHTVISDRGKQFTSQLFKDLTTLCGIKLRHSTAYHPQCNGKIERLHRTIKTAIRAHNSIKWTETLPTVLLGLRAVLSTKITTILCLRWTDRVKKPLEPPYEGPFQVLERTDKYFTLKVKGKNVTTSIDRLRPAYSLADSDNITAEHPTAPRPIASGALPSTSSQQNPDPPDVEKPSELALHGNVAENWRRFKQRLMLYLEATEKATKPDKLKVAILLNFIGEEALEVFNTFHLKEDEAENFDLVINKFDDFCEPKKNVIFERFKFFSATQKDGESIDSFITELKGLSASCEFESQKDSIIRDRIVYGIQDKALQERLLREPNLTLLKAIEMCKTDEISKQQIKIMQNNQNICQIRKYEKKHSPKQNQESEKEFKCQRCGKSHRAKNCPAWGKRCSKCKKMNHFAAFCKSSAIRSLNGETEETVWSILEAKVVHTLEWKKSIIVNGKEICFKLDSGAEVNVLPFTFTRQMKGLEIFQTNRKLTSYTGHEIKIKGIATLNCKTNNKTESLEFFIADGYYQPILGIEAIEKLSLIKKCDAVQIQQNNSAKEILNRHKNIFEGIGRLPIEHKIRLNENTTPVIAPSRKIPLLIREKVKAELERMEKLDIIEKVEEPSEWTHPIVVVQKPSGDVRICMDPRELNKYVQRERYILPTAETIFSELKGATVFSVFDASSAFWQIPLDKESTNLFTIATPFGRFRFKRLPYGLNSASEVFQRCINNILSGLQGTACYMDDILIYRSTMEEHNRNLETVLRRLEENNVKLNAKKQQIAVDKVNFLGHIISRDGIAIQASRAEAIQKLKRPENKTEVQRFLGMVTYLGKFIPNLSDKTAPLRILISNKSEWKFGGEENDCFEKLKNMVSNAPILTFIDPTKPITISSDASQYGIGTVLMQGGQAIEYASFSLNATQRKYAQIEKELLAIVFGCEHFQYYIWGNDVIVETDHKPLLSIVKKPLEKLSPRLQRMVLRLMRFQISLKFTPGKNMFVADHLSRDPLKDEVDTSYLEGQTESAHMLLVTTDKKIKRLQKETHGDHTLIQLMEYAKNGWPKYKTKVCDEAKPYWQFQDEIHVSDGIFYKGNCIVVPSTLRKEILQVVHSSHQGIAASKEKSRSAFYWPGMITQVENEVEKCRTCQEYSKKNPEESRIAHEIPEFQWEKIAVDFMEVSGTSSILVVDYHSKFVEIRKLSSKRETETILQLKTIFRTHGIPRTLVSDNGPPFNSTGFKNFAQKYEFKHQTSSPKYPRSNGQVERTIQTIKGLIIKAVKSGRDPNLALMEFNNTPKYDLPSPTQMLMGRSVRTLPTYTRQQLKPLFDTTKNYQKLRDHQQKYAGSPKRILRPLEVGDNIMLQERHRKWVPATVTAKHETPRSYMVKTPSGSEYRRNRSHLRPRKFSVEDSAPTSQSPSIPGSQAGTAMDDNIQDHGRPTSENRRAYDPRENVAKKGEESSTSPSVRTRSGRT</sequence>
<evidence type="ECO:0000256" key="3">
    <source>
        <dbReference type="ARBA" id="ARBA00022695"/>
    </source>
</evidence>
<evidence type="ECO:0000259" key="11">
    <source>
        <dbReference type="PROSITE" id="PS50878"/>
    </source>
</evidence>
<dbReference type="InterPro" id="IPR043502">
    <property type="entry name" value="DNA/RNA_pol_sf"/>
</dbReference>
<dbReference type="CDD" id="cd05481">
    <property type="entry name" value="retropepsin_like_LTR_1"/>
    <property type="match status" value="1"/>
</dbReference>
<dbReference type="PROSITE" id="PS50175">
    <property type="entry name" value="ASP_PROT_RETROV"/>
    <property type="match status" value="1"/>
</dbReference>
<dbReference type="Gene3D" id="4.10.60.10">
    <property type="entry name" value="Zinc finger, CCHC-type"/>
    <property type="match status" value="1"/>
</dbReference>
<organism evidence="13 14">
    <name type="scientific">Cordylochernes scorpioides</name>
    <dbReference type="NCBI Taxonomy" id="51811"/>
    <lineage>
        <taxon>Eukaryota</taxon>
        <taxon>Metazoa</taxon>
        <taxon>Ecdysozoa</taxon>
        <taxon>Arthropoda</taxon>
        <taxon>Chelicerata</taxon>
        <taxon>Arachnida</taxon>
        <taxon>Pseudoscorpiones</taxon>
        <taxon>Cheliferoidea</taxon>
        <taxon>Chernetidae</taxon>
        <taxon>Cordylochernes</taxon>
    </lineage>
</organism>
<keyword evidence="3" id="KW-0548">Nucleotidyltransferase</keyword>
<feature type="domain" description="Peptidase A2" evidence="10">
    <location>
        <begin position="314"/>
        <end position="331"/>
    </location>
</feature>
<feature type="compositionally biased region" description="Polar residues" evidence="9">
    <location>
        <begin position="2443"/>
        <end position="2456"/>
    </location>
</feature>
<dbReference type="InterPro" id="IPR012337">
    <property type="entry name" value="RNaseH-like_sf"/>
</dbReference>
<dbReference type="Pfam" id="PF17921">
    <property type="entry name" value="Integrase_H2C2"/>
    <property type="match status" value="3"/>
</dbReference>
<dbReference type="PROSITE" id="PS00141">
    <property type="entry name" value="ASP_PROTEASE"/>
    <property type="match status" value="1"/>
</dbReference>
<dbReference type="Proteomes" id="UP001235939">
    <property type="component" value="Chromosome 14"/>
</dbReference>
<evidence type="ECO:0000259" key="12">
    <source>
        <dbReference type="PROSITE" id="PS50994"/>
    </source>
</evidence>
<dbReference type="EC" id="2.7.7.49" evidence="1"/>
<feature type="region of interest" description="Disordered" evidence="9">
    <location>
        <begin position="2363"/>
        <end position="2456"/>
    </location>
</feature>
<evidence type="ECO:0000256" key="8">
    <source>
        <dbReference type="SAM" id="Coils"/>
    </source>
</evidence>
<reference evidence="13 14" key="1">
    <citation type="submission" date="2022-01" db="EMBL/GenBank/DDBJ databases">
        <title>A chromosomal length assembly of Cordylochernes scorpioides.</title>
        <authorList>
            <person name="Zeh D."/>
            <person name="Zeh J."/>
        </authorList>
    </citation>
    <scope>NUCLEOTIDE SEQUENCE [LARGE SCALE GENOMIC DNA]</scope>
    <source>
        <strain evidence="13">IN4F17</strain>
        <tissue evidence="13">Whole Body</tissue>
    </source>
</reference>
<dbReference type="InterPro" id="IPR001969">
    <property type="entry name" value="Aspartic_peptidase_AS"/>
</dbReference>
<feature type="domain" description="Reverse transcriptase" evidence="11">
    <location>
        <begin position="1606"/>
        <end position="1783"/>
    </location>
</feature>
<evidence type="ECO:0000256" key="2">
    <source>
        <dbReference type="ARBA" id="ARBA00022679"/>
    </source>
</evidence>
<keyword evidence="5" id="KW-0255">Endonuclease</keyword>
<feature type="domain" description="Integrase catalytic" evidence="12">
    <location>
        <begin position="2145"/>
        <end position="2307"/>
    </location>
</feature>
<keyword evidence="14" id="KW-1185">Reference proteome</keyword>
<dbReference type="SUPFAM" id="SSF53098">
    <property type="entry name" value="Ribonuclease H-like"/>
    <property type="match status" value="3"/>
</dbReference>
<evidence type="ECO:0000256" key="6">
    <source>
        <dbReference type="ARBA" id="ARBA00022801"/>
    </source>
</evidence>
<feature type="domain" description="Integrase catalytic" evidence="12">
    <location>
        <begin position="939"/>
        <end position="1114"/>
    </location>
</feature>
<dbReference type="PANTHER" id="PTHR37984">
    <property type="entry name" value="PROTEIN CBG26694"/>
    <property type="match status" value="1"/>
</dbReference>
<evidence type="ECO:0000256" key="9">
    <source>
        <dbReference type="SAM" id="MobiDB-lite"/>
    </source>
</evidence>
<dbReference type="CDD" id="cd01647">
    <property type="entry name" value="RT_LTR"/>
    <property type="match status" value="2"/>
</dbReference>
<dbReference type="InterPro" id="IPR036397">
    <property type="entry name" value="RNaseH_sf"/>
</dbReference>
<dbReference type="Pfam" id="PF17917">
    <property type="entry name" value="RT_RNaseH"/>
    <property type="match status" value="2"/>
</dbReference>
<feature type="coiled-coil region" evidence="8">
    <location>
        <begin position="1740"/>
        <end position="1774"/>
    </location>
</feature>
<dbReference type="Gene3D" id="3.10.10.10">
    <property type="entry name" value="HIV Type 1 Reverse Transcriptase, subunit A, domain 1"/>
    <property type="match status" value="2"/>
</dbReference>
<evidence type="ECO:0000259" key="10">
    <source>
        <dbReference type="PROSITE" id="PS50175"/>
    </source>
</evidence>
<proteinExistence type="predicted"/>
<dbReference type="Gene3D" id="3.30.70.270">
    <property type="match status" value="3"/>
</dbReference>
<keyword evidence="2" id="KW-0808">Transferase</keyword>
<keyword evidence="4" id="KW-0540">Nuclease</keyword>
<dbReference type="InterPro" id="IPR050951">
    <property type="entry name" value="Retrovirus_Pol_polyprotein"/>
</dbReference>
<dbReference type="InterPro" id="IPR043128">
    <property type="entry name" value="Rev_trsase/Diguanyl_cyclase"/>
</dbReference>
<dbReference type="Gene3D" id="1.10.340.70">
    <property type="match status" value="3"/>
</dbReference>
<dbReference type="SUPFAM" id="SSF50630">
    <property type="entry name" value="Acid proteases"/>
    <property type="match status" value="2"/>
</dbReference>
<keyword evidence="7" id="KW-0695">RNA-directed DNA polymerase</keyword>
<dbReference type="SUPFAM" id="SSF56672">
    <property type="entry name" value="DNA/RNA polymerases"/>
    <property type="match status" value="2"/>
</dbReference>
<dbReference type="InterPro" id="IPR001878">
    <property type="entry name" value="Znf_CCHC"/>
</dbReference>
<evidence type="ECO:0000313" key="13">
    <source>
        <dbReference type="EMBL" id="UYV77137.1"/>
    </source>
</evidence>
<feature type="compositionally biased region" description="Polar residues" evidence="9">
    <location>
        <begin position="2395"/>
        <end position="2409"/>
    </location>
</feature>
<dbReference type="EMBL" id="CP092876">
    <property type="protein sequence ID" value="UYV77137.1"/>
    <property type="molecule type" value="Genomic_DNA"/>
</dbReference>
<dbReference type="InterPro" id="IPR021109">
    <property type="entry name" value="Peptidase_aspartic_dom_sf"/>
</dbReference>
<feature type="domain" description="Integrase catalytic" evidence="12">
    <location>
        <begin position="51"/>
        <end position="227"/>
    </location>
</feature>
<feature type="region of interest" description="Disordered" evidence="9">
    <location>
        <begin position="1144"/>
        <end position="1179"/>
    </location>
</feature>
<dbReference type="Gene3D" id="3.30.420.10">
    <property type="entry name" value="Ribonuclease H-like superfamily/Ribonuclease H"/>
    <property type="match status" value="3"/>
</dbReference>
<dbReference type="InterPro" id="IPR041588">
    <property type="entry name" value="Integrase_H2C2"/>
</dbReference>